<dbReference type="InterPro" id="IPR016929">
    <property type="entry name" value="TsiT-like"/>
</dbReference>
<dbReference type="Proteomes" id="UP001193920">
    <property type="component" value="Unassembled WGS sequence"/>
</dbReference>
<protein>
    <submittedName>
        <fullName evidence="1">Immunity 52 family protein</fullName>
    </submittedName>
</protein>
<dbReference type="RefSeq" id="WP_038240326.1">
    <property type="nucleotide sequence ID" value="NZ_JACXBD010000291.1"/>
</dbReference>
<gene>
    <name evidence="1" type="ORF">ID854_00985</name>
</gene>
<reference evidence="1" key="2">
    <citation type="journal article" date="2024" name="Toxins">
        <title>Genome Sequence Analysis of Native Xenorhabdus Strains Isolated from Entomopathogenic Nematodes in Argentina.</title>
        <authorList>
            <person name="Palma L."/>
            <person name="Frizzo L."/>
            <person name="Kaiser S."/>
            <person name="Berry C."/>
            <person name="Caballero P."/>
            <person name="Bode H.B."/>
            <person name="Del Valle E.E."/>
        </authorList>
    </citation>
    <scope>NUCLEOTIDE SEQUENCE</scope>
    <source>
        <strain evidence="1">M</strain>
    </source>
</reference>
<dbReference type="AlphaFoldDB" id="A0AAW3YPM0"/>
<reference evidence="1" key="1">
    <citation type="submission" date="2020-09" db="EMBL/GenBank/DDBJ databases">
        <authorList>
            <person name="Palma L."/>
            <person name="Caballero P."/>
            <person name="Berry C."/>
            <person name="Del Valle E."/>
        </authorList>
    </citation>
    <scope>NUCLEOTIDE SEQUENCE</scope>
    <source>
        <strain evidence="1">M</strain>
    </source>
</reference>
<evidence type="ECO:0000313" key="1">
    <source>
        <dbReference type="EMBL" id="MBD2799069.1"/>
    </source>
</evidence>
<sequence>MNISSLEIEVYFDWKEQLTPKLIFSDLYQITSQLDRLFGRNKTWYLPGHTRKEAILYPVFDDQAPTDKALCEFESSYKKNFPFIGKQIWDGESDDLSCSIFYQNYRVEQLGKTKISLNLNIKESEFQFPLLVEFVRFLISSRCYSYIAVEANRYTANKKKVFPDRLGAGCMIYLPTEIDTTSVPMATELLPIPDKAGNVGTLIIATKDIFDIDNKEHINKSNDIEICLRDLQLLPLIAEI</sequence>
<organism evidence="1">
    <name type="scientific">Xenorhabdus szentirmaii</name>
    <dbReference type="NCBI Taxonomy" id="290112"/>
    <lineage>
        <taxon>Bacteria</taxon>
        <taxon>Pseudomonadati</taxon>
        <taxon>Pseudomonadota</taxon>
        <taxon>Gammaproteobacteria</taxon>
        <taxon>Enterobacterales</taxon>
        <taxon>Morganellaceae</taxon>
        <taxon>Xenorhabdus</taxon>
    </lineage>
</organism>
<dbReference type="PIRSF" id="PIRSF029636">
    <property type="entry name" value="UCP029636"/>
    <property type="match status" value="1"/>
</dbReference>
<accession>A0AAW3YPM0</accession>
<name>A0AAW3YPM0_9GAMM</name>
<dbReference type="EMBL" id="JACXBF010000038">
    <property type="protein sequence ID" value="MBD2799069.1"/>
    <property type="molecule type" value="Genomic_DNA"/>
</dbReference>
<comment type="caution">
    <text evidence="1">The sequence shown here is derived from an EMBL/GenBank/DDBJ whole genome shotgun (WGS) entry which is preliminary data.</text>
</comment>
<proteinExistence type="predicted"/>